<dbReference type="InterPro" id="IPR001341">
    <property type="entry name" value="Asp_kinase"/>
</dbReference>
<comment type="pathway">
    <text evidence="9">Amino-acid biosynthesis; L-methionine biosynthesis via de novo pathway; L-homoserine from L-aspartate: step 1/3.</text>
</comment>
<evidence type="ECO:0000256" key="6">
    <source>
        <dbReference type="ARBA" id="ARBA00022840"/>
    </source>
</evidence>
<dbReference type="PANTHER" id="PTHR21499">
    <property type="entry name" value="ASPARTATE KINASE"/>
    <property type="match status" value="1"/>
</dbReference>
<keyword evidence="5 8" id="KW-0418">Kinase</keyword>
<evidence type="ECO:0000256" key="8">
    <source>
        <dbReference type="RuleBase" id="RU003448"/>
    </source>
</evidence>
<dbReference type="GO" id="GO:0004072">
    <property type="term" value="F:aspartate kinase activity"/>
    <property type="evidence" value="ECO:0007669"/>
    <property type="project" value="UniProtKB-EC"/>
</dbReference>
<keyword evidence="4" id="KW-0547">Nucleotide-binding</keyword>
<name>A0A0Q4B6Y0_9BACT</name>
<evidence type="ECO:0000313" key="12">
    <source>
        <dbReference type="Proteomes" id="UP000054172"/>
    </source>
</evidence>
<protein>
    <recommendedName>
        <fullName evidence="8">Aspartokinase</fullName>
        <ecNumber evidence="8">2.7.2.4</ecNumber>
    </recommendedName>
</protein>
<keyword evidence="12" id="KW-1185">Reference proteome</keyword>
<comment type="catalytic activity">
    <reaction evidence="7 8">
        <text>L-aspartate + ATP = 4-phospho-L-aspartate + ADP</text>
        <dbReference type="Rhea" id="RHEA:23776"/>
        <dbReference type="ChEBI" id="CHEBI:29991"/>
        <dbReference type="ChEBI" id="CHEBI:30616"/>
        <dbReference type="ChEBI" id="CHEBI:57535"/>
        <dbReference type="ChEBI" id="CHEBI:456216"/>
        <dbReference type="EC" id="2.7.2.4"/>
    </reaction>
</comment>
<dbReference type="EMBL" id="LIIK01000017">
    <property type="protein sequence ID" value="KQM08952.1"/>
    <property type="molecule type" value="Genomic_DNA"/>
</dbReference>
<evidence type="ECO:0000256" key="9">
    <source>
        <dbReference type="RuleBase" id="RU004249"/>
    </source>
</evidence>
<evidence type="ECO:0000256" key="3">
    <source>
        <dbReference type="ARBA" id="ARBA00022679"/>
    </source>
</evidence>
<dbReference type="NCBIfam" id="TIGR00657">
    <property type="entry name" value="asp_kinases"/>
    <property type="match status" value="1"/>
</dbReference>
<reference evidence="11" key="1">
    <citation type="submission" date="2015-08" db="EMBL/GenBank/DDBJ databases">
        <title>Candidatus Bacteriodes Periocalifornicus.</title>
        <authorList>
            <person name="McLean J.S."/>
            <person name="Kelley S."/>
        </authorList>
    </citation>
    <scope>NUCLEOTIDE SEQUENCE [LARGE SCALE GENOMIC DNA]</scope>
    <source>
        <strain evidence="11">12B</strain>
    </source>
</reference>
<accession>A0A0Q4B6Y0</accession>
<dbReference type="Gene3D" id="1.20.120.1320">
    <property type="entry name" value="Aspartokinase, catalytic domain"/>
    <property type="match status" value="1"/>
</dbReference>
<dbReference type="InterPro" id="IPR036393">
    <property type="entry name" value="AceGlu_kinase-like_sf"/>
</dbReference>
<dbReference type="UniPathway" id="UPA00051">
    <property type="reaction ID" value="UER00462"/>
</dbReference>
<dbReference type="STRING" id="1702214.AL399_04495"/>
<sequence length="436" mass="47688">MEVYKFGGASLRNADAVRAMCDIVRTVPHAHRLVIVVSAMGKMTNALERALDAALHAPEQLQEAVEQIATFHRSMVEQMSADGQGDYSAALQQLADLEILLSHLPNPGFDQVYDLVVPYGELISSLIVAAYLKEQLSVPVQWVDIRTVFRSNSVYRAATVNTAISEPLARQAFSSERPCIFVTQGFIAQGPEGTTTTLGREGSDYSAALLGAFLQAKAVTIWKDVPGFLTADPALFPNASLLPELDYREAIEMANSGAKIVHPKALKPLQNACIPLYVRPFNQPNEQGSAICNLALHDGNPLTQIAIREGQVLLSLSPTDLSFALQDTLAEAFGILQTHQLRTNLIQASAISLSLSLDNDSTRLPPALSALQQLFHVAYNEGLRLITIRHYTPALRAALASIPGFLIRQETRTTLQYLVREQDWAEGYYPTLLEAI</sequence>
<dbReference type="SUPFAM" id="SSF53633">
    <property type="entry name" value="Carbamate kinase-like"/>
    <property type="match status" value="1"/>
</dbReference>
<evidence type="ECO:0000256" key="5">
    <source>
        <dbReference type="ARBA" id="ARBA00022777"/>
    </source>
</evidence>
<dbReference type="GO" id="GO:0005829">
    <property type="term" value="C:cytosol"/>
    <property type="evidence" value="ECO:0007669"/>
    <property type="project" value="TreeGrafter"/>
</dbReference>
<dbReference type="InterPro" id="IPR045865">
    <property type="entry name" value="ACT-like_dom_sf"/>
</dbReference>
<evidence type="ECO:0000256" key="2">
    <source>
        <dbReference type="ARBA" id="ARBA00010122"/>
    </source>
</evidence>
<feature type="domain" description="Aspartate/glutamate/uridylate kinase" evidence="10">
    <location>
        <begin position="3"/>
        <end position="279"/>
    </location>
</feature>
<dbReference type="InterPro" id="IPR042199">
    <property type="entry name" value="AsparK_Bifunc_asparK/hSer_DH"/>
</dbReference>
<organism evidence="11 12">
    <name type="scientific">Candidatus [Bacteroides] periocalifornicus</name>
    <dbReference type="NCBI Taxonomy" id="1702214"/>
    <lineage>
        <taxon>Bacteria</taxon>
        <taxon>Pseudomonadati</taxon>
        <taxon>Bacteroidota</taxon>
    </lineage>
</organism>
<comment type="pathway">
    <text evidence="9">Amino-acid biosynthesis; L-threonine biosynthesis; L-threonine from L-aspartate: step 1/5.</text>
</comment>
<dbReference type="GO" id="GO:0009088">
    <property type="term" value="P:threonine biosynthetic process"/>
    <property type="evidence" value="ECO:0007669"/>
    <property type="project" value="UniProtKB-UniPathway"/>
</dbReference>
<dbReference type="EC" id="2.7.2.4" evidence="8"/>
<gene>
    <name evidence="11" type="ORF">AL399_04495</name>
</gene>
<dbReference type="SUPFAM" id="SSF55021">
    <property type="entry name" value="ACT-like"/>
    <property type="match status" value="1"/>
</dbReference>
<comment type="pathway">
    <text evidence="1 9">Amino-acid biosynthesis; L-lysine biosynthesis via DAP pathway; (S)-tetrahydrodipicolinate from L-aspartate: step 1/4.</text>
</comment>
<dbReference type="Gene3D" id="3.40.1160.10">
    <property type="entry name" value="Acetylglutamate kinase-like"/>
    <property type="match status" value="1"/>
</dbReference>
<evidence type="ECO:0000256" key="1">
    <source>
        <dbReference type="ARBA" id="ARBA00004766"/>
    </source>
</evidence>
<dbReference type="AlphaFoldDB" id="A0A0Q4B6Y0"/>
<comment type="caution">
    <text evidence="11">The sequence shown here is derived from an EMBL/GenBank/DDBJ whole genome shotgun (WGS) entry which is preliminary data.</text>
</comment>
<dbReference type="GO" id="GO:0005524">
    <property type="term" value="F:ATP binding"/>
    <property type="evidence" value="ECO:0007669"/>
    <property type="project" value="UniProtKB-KW"/>
</dbReference>
<dbReference type="UniPathway" id="UPA00050">
    <property type="reaction ID" value="UER00461"/>
</dbReference>
<dbReference type="GO" id="GO:0009090">
    <property type="term" value="P:homoserine biosynthetic process"/>
    <property type="evidence" value="ECO:0007669"/>
    <property type="project" value="TreeGrafter"/>
</dbReference>
<dbReference type="UniPathway" id="UPA00034">
    <property type="reaction ID" value="UER00015"/>
</dbReference>
<keyword evidence="3 8" id="KW-0808">Transferase</keyword>
<dbReference type="PANTHER" id="PTHR21499:SF59">
    <property type="entry name" value="ASPARTOKINASE"/>
    <property type="match status" value="1"/>
</dbReference>
<evidence type="ECO:0000256" key="7">
    <source>
        <dbReference type="ARBA" id="ARBA00047872"/>
    </source>
</evidence>
<evidence type="ECO:0000313" key="11">
    <source>
        <dbReference type="EMBL" id="KQM08952.1"/>
    </source>
</evidence>
<dbReference type="PATRIC" id="fig|1702214.3.peg.1808"/>
<dbReference type="GO" id="GO:0009089">
    <property type="term" value="P:lysine biosynthetic process via diaminopimelate"/>
    <property type="evidence" value="ECO:0007669"/>
    <property type="project" value="UniProtKB-UniPathway"/>
</dbReference>
<evidence type="ECO:0000256" key="4">
    <source>
        <dbReference type="ARBA" id="ARBA00022741"/>
    </source>
</evidence>
<dbReference type="InterPro" id="IPR001048">
    <property type="entry name" value="Asp/Glu/Uridylate_kinase"/>
</dbReference>
<evidence type="ECO:0000259" key="10">
    <source>
        <dbReference type="Pfam" id="PF00696"/>
    </source>
</evidence>
<dbReference type="Gene3D" id="3.30.70.260">
    <property type="match status" value="2"/>
</dbReference>
<comment type="similarity">
    <text evidence="2 8">Belongs to the aspartokinase family.</text>
</comment>
<proteinExistence type="inferred from homology"/>
<keyword evidence="9" id="KW-0028">Amino-acid biosynthesis</keyword>
<dbReference type="Proteomes" id="UP000054172">
    <property type="component" value="Unassembled WGS sequence"/>
</dbReference>
<keyword evidence="6" id="KW-0067">ATP-binding</keyword>
<dbReference type="Pfam" id="PF00696">
    <property type="entry name" value="AA_kinase"/>
    <property type="match status" value="1"/>
</dbReference>